<comment type="caution">
    <text evidence="2">The sequence shown here is derived from an EMBL/GenBank/DDBJ whole genome shotgun (WGS) entry which is preliminary data.</text>
</comment>
<protein>
    <recommendedName>
        <fullName evidence="1">Protein glutaminase domain-containing protein</fullName>
    </recommendedName>
</protein>
<keyword evidence="3" id="KW-1185">Reference proteome</keyword>
<gene>
    <name evidence="2" type="ORF">JOF56_007130</name>
</gene>
<dbReference type="Pfam" id="PF18626">
    <property type="entry name" value="Gln_deamidase_2"/>
    <property type="match status" value="1"/>
</dbReference>
<organism evidence="2 3">
    <name type="scientific">Kibdelosporangium banguiense</name>
    <dbReference type="NCBI Taxonomy" id="1365924"/>
    <lineage>
        <taxon>Bacteria</taxon>
        <taxon>Bacillati</taxon>
        <taxon>Actinomycetota</taxon>
        <taxon>Actinomycetes</taxon>
        <taxon>Pseudonocardiales</taxon>
        <taxon>Pseudonocardiaceae</taxon>
        <taxon>Kibdelosporangium</taxon>
    </lineage>
</organism>
<accession>A0ABS4TQQ9</accession>
<dbReference type="Proteomes" id="UP001519332">
    <property type="component" value="Unassembled WGS sequence"/>
</dbReference>
<feature type="domain" description="Protein glutaminase" evidence="1">
    <location>
        <begin position="171"/>
        <end position="275"/>
    </location>
</feature>
<dbReference type="EMBL" id="JAGINW010000001">
    <property type="protein sequence ID" value="MBP2326745.1"/>
    <property type="molecule type" value="Genomic_DNA"/>
</dbReference>
<dbReference type="Gene3D" id="3.10.620.30">
    <property type="match status" value="1"/>
</dbReference>
<name>A0ABS4TQQ9_9PSEU</name>
<sequence>MPRSNAVVGEIAELAQSRGAGRLLTVQFSGGQSGRLDLSDSRAQAWLSALDELSSAGLPAYVEIDPETSIITEVLVPIVDAVAELRDGDGELEVDLVVSHAKHRLPRDSPDYDELRRLLAESKESGQAVLVTDALDGHTIIDVRPHPKVSLLERAEAKAEPLSTPVTLAQAQQMFNLVNGRTACSVNPVAPGIPFTYPDDGCWGRAHEMARLMIEQGITPDKVWIYGNLRVNSANKPDCLVGWGWHVAPTLQVGTSTYVIDPALFTSPVPRATWFGVQGDPSATLVPTGWEVFHNGLGTYDPTFSQTNSVLATYRAKLQVRSASADGPPPYPRCQTNPPRVQWIGTIAGNTTARWFTYGWPSSWHVVWTMMPTSICSGAPQLSWSVAVERANATQSTYWITVKNQSAHTVRFEGRYDVLST</sequence>
<evidence type="ECO:0000259" key="1">
    <source>
        <dbReference type="Pfam" id="PF18626"/>
    </source>
</evidence>
<evidence type="ECO:0000313" key="3">
    <source>
        <dbReference type="Proteomes" id="UP001519332"/>
    </source>
</evidence>
<dbReference type="InterPro" id="IPR041325">
    <property type="entry name" value="Gln_deamidase_2"/>
</dbReference>
<proteinExistence type="predicted"/>
<evidence type="ECO:0000313" key="2">
    <source>
        <dbReference type="EMBL" id="MBP2326745.1"/>
    </source>
</evidence>
<dbReference type="RefSeq" id="WP_209643778.1">
    <property type="nucleotide sequence ID" value="NZ_JAGINW010000001.1"/>
</dbReference>
<reference evidence="2 3" key="1">
    <citation type="submission" date="2021-03" db="EMBL/GenBank/DDBJ databases">
        <title>Sequencing the genomes of 1000 actinobacteria strains.</title>
        <authorList>
            <person name="Klenk H.-P."/>
        </authorList>
    </citation>
    <scope>NUCLEOTIDE SEQUENCE [LARGE SCALE GENOMIC DNA]</scope>
    <source>
        <strain evidence="2 3">DSM 46670</strain>
    </source>
</reference>